<dbReference type="EMBL" id="PYGK01000012">
    <property type="protein sequence ID" value="PSL25822.1"/>
    <property type="molecule type" value="Genomic_DNA"/>
</dbReference>
<accession>A0A2P8FVS3</accession>
<protein>
    <submittedName>
        <fullName evidence="1">Uncharacterized protein</fullName>
    </submittedName>
</protein>
<dbReference type="AlphaFoldDB" id="A0A2P8FVS3"/>
<evidence type="ECO:0000313" key="1">
    <source>
        <dbReference type="EMBL" id="PSL25822.1"/>
    </source>
</evidence>
<organism evidence="1 2">
    <name type="scientific">Chitinophaga ginsengisoli</name>
    <dbReference type="NCBI Taxonomy" id="363837"/>
    <lineage>
        <taxon>Bacteria</taxon>
        <taxon>Pseudomonadati</taxon>
        <taxon>Bacteroidota</taxon>
        <taxon>Chitinophagia</taxon>
        <taxon>Chitinophagales</taxon>
        <taxon>Chitinophagaceae</taxon>
        <taxon>Chitinophaga</taxon>
    </lineage>
</organism>
<sequence>MNLRNKSIILICSLAISLCYSCKKSQDTTPTPSSPVETVKLSIHLGGISTVETPMNGRKAGINTATRDMYDSTIYVVDVRNGSTPYAQGLFDRLGTITLQVPKNSTQTINVAVMKRGTGLGLYTAGMAGGYQYFYSPFNRRLMNDLEYGDQVANSPWVLDPAFMSAMSNITLRRDLFSGDQENYYYSELDSYFSTTTLTVGDTATAVDIPMKRISFGIQYQSTNFKEGMLIAEYDSLMKSQYFFPENISSGMHVYTANAFRFGDDLGNEKIHLTLKWQKINGSIVTLGEKYLTPKRNSLTTINVTMPEPTIIKPLIELTDTTFVGNEDVYF</sequence>
<keyword evidence="2" id="KW-1185">Reference proteome</keyword>
<dbReference type="Proteomes" id="UP000240978">
    <property type="component" value="Unassembled WGS sequence"/>
</dbReference>
<dbReference type="RefSeq" id="WP_106604448.1">
    <property type="nucleotide sequence ID" value="NZ_PYGK01000012.1"/>
</dbReference>
<proteinExistence type="predicted"/>
<evidence type="ECO:0000313" key="2">
    <source>
        <dbReference type="Proteomes" id="UP000240978"/>
    </source>
</evidence>
<reference evidence="1 2" key="1">
    <citation type="submission" date="2018-03" db="EMBL/GenBank/DDBJ databases">
        <title>Genomic Encyclopedia of Archaeal and Bacterial Type Strains, Phase II (KMG-II): from individual species to whole genera.</title>
        <authorList>
            <person name="Goeker M."/>
        </authorList>
    </citation>
    <scope>NUCLEOTIDE SEQUENCE [LARGE SCALE GENOMIC DNA]</scope>
    <source>
        <strain evidence="1 2">DSM 18107</strain>
    </source>
</reference>
<name>A0A2P8FVS3_9BACT</name>
<comment type="caution">
    <text evidence="1">The sequence shown here is derived from an EMBL/GenBank/DDBJ whole genome shotgun (WGS) entry which is preliminary data.</text>
</comment>
<dbReference type="OrthoDB" id="632068at2"/>
<gene>
    <name evidence="1" type="ORF">CLV42_11227</name>
</gene>